<evidence type="ECO:0000256" key="2">
    <source>
        <dbReference type="ARBA" id="ARBA00023054"/>
    </source>
</evidence>
<dbReference type="GeneID" id="129346414"/>
<dbReference type="InterPro" id="IPR039008">
    <property type="entry name" value="IF_rod_dom"/>
</dbReference>
<sequence length="469" mass="53974">MSRQLYVANSIRGRRNFSSASDICGLYRCRPQASAISQLGGRSRLGGYSSKSLLNMGGNRRISCSGGYQIGGQRYGNIYYGSPRNYIDLQKYPGIYRNDPFHGVNINEHLLKPLCVGVDPEIQKIRIQEREQMKSLNTQFACFIDKVRSLEQKNKVLVTKWNLLQEQRPPMRRDLQPLFENSISGLRKHLDFLRSEKAQRGPELRNVQQCVEEFKCKYEEVINRRTAAENDFVLLKKDVDCSFMNKRELEAKVAALKLEIEFLRCIYDEEFSLLDQQMQCDTSVVVEINNSRDLDMNCILQNIDSWYQNIVQGSKEEVNALYRSRFQELQNQRRQINDDLKMNKRQVAELSRIAQRLLCDLEKAKKQVTCLQSAIFDTEHHGDCTLKDAQDKLDELHGALHKSKDELACMLQNYQDLLNDKMALDIEIATYKSLLEGEENRLISGNHVSIGFAVAANTENSFCVGPNNE</sequence>
<dbReference type="PANTHER" id="PTHR45616:SF19">
    <property type="entry name" value="KERATIN 90"/>
    <property type="match status" value="1"/>
</dbReference>
<proteinExistence type="inferred from homology"/>
<organism evidence="6 7">
    <name type="scientific">Eublepharis macularius</name>
    <name type="common">Leopard gecko</name>
    <name type="synonym">Cyrtodactylus macularius</name>
    <dbReference type="NCBI Taxonomy" id="481883"/>
    <lineage>
        <taxon>Eukaryota</taxon>
        <taxon>Metazoa</taxon>
        <taxon>Chordata</taxon>
        <taxon>Craniata</taxon>
        <taxon>Vertebrata</taxon>
        <taxon>Euteleostomi</taxon>
        <taxon>Lepidosauria</taxon>
        <taxon>Squamata</taxon>
        <taxon>Bifurcata</taxon>
        <taxon>Gekkota</taxon>
        <taxon>Eublepharidae</taxon>
        <taxon>Eublepharinae</taxon>
        <taxon>Eublepharis</taxon>
    </lineage>
</organism>
<gene>
    <name evidence="7" type="primary">LOC129346414</name>
</gene>
<dbReference type="PROSITE" id="PS00226">
    <property type="entry name" value="IF_ROD_1"/>
    <property type="match status" value="1"/>
</dbReference>
<dbReference type="PANTHER" id="PTHR45616">
    <property type="entry name" value="GATA-TYPE DOMAIN-CONTAINING PROTEIN"/>
    <property type="match status" value="1"/>
</dbReference>
<dbReference type="InterPro" id="IPR018039">
    <property type="entry name" value="IF_conserved"/>
</dbReference>
<keyword evidence="6" id="KW-1185">Reference proteome</keyword>
<dbReference type="RefSeq" id="XP_054859742.1">
    <property type="nucleotide sequence ID" value="XM_055003767.1"/>
</dbReference>
<dbReference type="GO" id="GO:0005615">
    <property type="term" value="C:extracellular space"/>
    <property type="evidence" value="ECO:0007669"/>
    <property type="project" value="TreeGrafter"/>
</dbReference>
<dbReference type="Gene3D" id="1.20.5.1160">
    <property type="entry name" value="Vasodilator-stimulated phosphoprotein"/>
    <property type="match status" value="1"/>
</dbReference>
<dbReference type="GO" id="GO:0045095">
    <property type="term" value="C:keratin filament"/>
    <property type="evidence" value="ECO:0007669"/>
    <property type="project" value="InterPro"/>
</dbReference>
<dbReference type="PROSITE" id="PS51842">
    <property type="entry name" value="IF_ROD_2"/>
    <property type="match status" value="1"/>
</dbReference>
<dbReference type="AlphaFoldDB" id="A0AA97LM41"/>
<evidence type="ECO:0000256" key="4">
    <source>
        <dbReference type="SAM" id="Coils"/>
    </source>
</evidence>
<dbReference type="GO" id="GO:0045109">
    <property type="term" value="P:intermediate filament organization"/>
    <property type="evidence" value="ECO:0007669"/>
    <property type="project" value="TreeGrafter"/>
</dbReference>
<evidence type="ECO:0000256" key="3">
    <source>
        <dbReference type="RuleBase" id="RU000685"/>
    </source>
</evidence>
<feature type="domain" description="IF rod" evidence="5">
    <location>
        <begin position="129"/>
        <end position="442"/>
    </location>
</feature>
<evidence type="ECO:0000313" key="7">
    <source>
        <dbReference type="RefSeq" id="XP_054859742.1"/>
    </source>
</evidence>
<evidence type="ECO:0000259" key="5">
    <source>
        <dbReference type="PROSITE" id="PS51842"/>
    </source>
</evidence>
<dbReference type="SMART" id="SM01391">
    <property type="entry name" value="Filament"/>
    <property type="match status" value="1"/>
</dbReference>
<accession>A0AA97LM41</accession>
<dbReference type="GO" id="GO:0031424">
    <property type="term" value="P:keratinization"/>
    <property type="evidence" value="ECO:0007669"/>
    <property type="project" value="TreeGrafter"/>
</dbReference>
<keyword evidence="2 4" id="KW-0175">Coiled coil</keyword>
<dbReference type="KEGG" id="emc:129346414"/>
<dbReference type="InterPro" id="IPR003054">
    <property type="entry name" value="Keratin_II"/>
</dbReference>
<dbReference type="FunFam" id="1.20.5.170:FF:000004">
    <property type="entry name" value="Keratin, type II cytoskeletal 5"/>
    <property type="match status" value="1"/>
</dbReference>
<dbReference type="Gene3D" id="1.20.5.170">
    <property type="match status" value="1"/>
</dbReference>
<name>A0AA97LM41_EUBMA</name>
<evidence type="ECO:0000256" key="1">
    <source>
        <dbReference type="ARBA" id="ARBA00022754"/>
    </source>
</evidence>
<dbReference type="SUPFAM" id="SSF64593">
    <property type="entry name" value="Intermediate filament protein, coiled coil region"/>
    <property type="match status" value="2"/>
</dbReference>
<feature type="coiled-coil region" evidence="4">
    <location>
        <begin position="211"/>
        <end position="266"/>
    </location>
</feature>
<reference evidence="7" key="1">
    <citation type="submission" date="2025-08" db="UniProtKB">
        <authorList>
            <consortium name="RefSeq"/>
        </authorList>
    </citation>
    <scope>IDENTIFICATION</scope>
    <source>
        <tissue evidence="7">Blood</tissue>
    </source>
</reference>
<dbReference type="Gene3D" id="1.20.5.500">
    <property type="entry name" value="Single helix bin"/>
    <property type="match status" value="1"/>
</dbReference>
<protein>
    <submittedName>
        <fullName evidence="7">Keratin, type II cytoskeletal 73-like</fullName>
    </submittedName>
</protein>
<dbReference type="FunFam" id="1.20.5.1160:FF:000001">
    <property type="entry name" value="Keratin type II"/>
    <property type="match status" value="1"/>
</dbReference>
<evidence type="ECO:0000313" key="6">
    <source>
        <dbReference type="Proteomes" id="UP001190640"/>
    </source>
</evidence>
<dbReference type="Pfam" id="PF00038">
    <property type="entry name" value="Filament"/>
    <property type="match status" value="1"/>
</dbReference>
<comment type="similarity">
    <text evidence="3">Belongs to the intermediate filament family.</text>
</comment>
<keyword evidence="1 3" id="KW-0403">Intermediate filament</keyword>
<dbReference type="PRINTS" id="PR01276">
    <property type="entry name" value="TYPE2KERATIN"/>
</dbReference>
<dbReference type="GO" id="GO:0030280">
    <property type="term" value="F:structural constituent of skin epidermis"/>
    <property type="evidence" value="ECO:0007669"/>
    <property type="project" value="TreeGrafter"/>
</dbReference>
<feature type="coiled-coil region" evidence="4">
    <location>
        <begin position="319"/>
        <end position="420"/>
    </location>
</feature>
<dbReference type="Proteomes" id="UP001190640">
    <property type="component" value="Chromosome 19"/>
</dbReference>